<proteinExistence type="predicted"/>
<keyword evidence="3" id="KW-1185">Reference proteome</keyword>
<sequence length="185" mass="21185">MDMKNWVAWIPFIVFEFFCVLSCVVLITASRAGYVFGTRFFDGGNSAVYVSHEDLNDRSTYNNFIRINDPPAYSGNFNSIKETITIAACVAVFGTLCASLGRTHKKTRAASGMVLVITVPYLTEDHPEFSREQAAIRGYFPKVKAFHVYFLLWFTWPITIVFALYASFVLWECYKERLYYGIPDE</sequence>
<evidence type="ECO:0000313" key="2">
    <source>
        <dbReference type="EMBL" id="KII74951.1"/>
    </source>
</evidence>
<keyword evidence="1" id="KW-0812">Transmembrane</keyword>
<dbReference type="EMBL" id="JWZT01000165">
    <property type="protein sequence ID" value="KII74951.1"/>
    <property type="molecule type" value="Genomic_DNA"/>
</dbReference>
<feature type="transmembrane region" description="Helical" evidence="1">
    <location>
        <begin position="146"/>
        <end position="171"/>
    </location>
</feature>
<protein>
    <submittedName>
        <fullName evidence="2">Uncharacterized protein</fullName>
    </submittedName>
</protein>
<name>A0A0C2N5M7_THEKT</name>
<evidence type="ECO:0000256" key="1">
    <source>
        <dbReference type="SAM" id="Phobius"/>
    </source>
</evidence>
<keyword evidence="1" id="KW-1133">Transmembrane helix</keyword>
<organism evidence="2 3">
    <name type="scientific">Thelohanellus kitauei</name>
    <name type="common">Myxosporean</name>
    <dbReference type="NCBI Taxonomy" id="669202"/>
    <lineage>
        <taxon>Eukaryota</taxon>
        <taxon>Metazoa</taxon>
        <taxon>Cnidaria</taxon>
        <taxon>Myxozoa</taxon>
        <taxon>Myxosporea</taxon>
        <taxon>Bivalvulida</taxon>
        <taxon>Platysporina</taxon>
        <taxon>Myxobolidae</taxon>
        <taxon>Thelohanellus</taxon>
    </lineage>
</organism>
<reference evidence="2 3" key="1">
    <citation type="journal article" date="2014" name="Genome Biol. Evol.">
        <title>The genome of the myxosporean Thelohanellus kitauei shows adaptations to nutrient acquisition within its fish host.</title>
        <authorList>
            <person name="Yang Y."/>
            <person name="Xiong J."/>
            <person name="Zhou Z."/>
            <person name="Huo F."/>
            <person name="Miao W."/>
            <person name="Ran C."/>
            <person name="Liu Y."/>
            <person name="Zhang J."/>
            <person name="Feng J."/>
            <person name="Wang M."/>
            <person name="Wang M."/>
            <person name="Wang L."/>
            <person name="Yao B."/>
        </authorList>
    </citation>
    <scope>NUCLEOTIDE SEQUENCE [LARGE SCALE GENOMIC DNA]</scope>
    <source>
        <strain evidence="2">Wuqing</strain>
    </source>
</reference>
<accession>A0A0C2N5M7</accession>
<dbReference type="AlphaFoldDB" id="A0A0C2N5M7"/>
<comment type="caution">
    <text evidence="2">The sequence shown here is derived from an EMBL/GenBank/DDBJ whole genome shotgun (WGS) entry which is preliminary data.</text>
</comment>
<keyword evidence="1" id="KW-0472">Membrane</keyword>
<feature type="transmembrane region" description="Helical" evidence="1">
    <location>
        <begin position="6"/>
        <end position="29"/>
    </location>
</feature>
<gene>
    <name evidence="2" type="ORF">RF11_01254</name>
</gene>
<evidence type="ECO:0000313" key="3">
    <source>
        <dbReference type="Proteomes" id="UP000031668"/>
    </source>
</evidence>
<dbReference type="Proteomes" id="UP000031668">
    <property type="component" value="Unassembled WGS sequence"/>
</dbReference>